<name>A0A8S2VPA0_9BILA</name>
<dbReference type="EMBL" id="CAJOBI010306957">
    <property type="protein sequence ID" value="CAF5168558.1"/>
    <property type="molecule type" value="Genomic_DNA"/>
</dbReference>
<reference evidence="2" key="1">
    <citation type="submission" date="2021-02" db="EMBL/GenBank/DDBJ databases">
        <authorList>
            <person name="Nowell W R."/>
        </authorList>
    </citation>
    <scope>NUCLEOTIDE SEQUENCE</scope>
</reference>
<organism evidence="2 8">
    <name type="scientific">Rotaria magnacalcarata</name>
    <dbReference type="NCBI Taxonomy" id="392030"/>
    <lineage>
        <taxon>Eukaryota</taxon>
        <taxon>Metazoa</taxon>
        <taxon>Spiralia</taxon>
        <taxon>Gnathifera</taxon>
        <taxon>Rotifera</taxon>
        <taxon>Eurotatoria</taxon>
        <taxon>Bdelloidea</taxon>
        <taxon>Philodinida</taxon>
        <taxon>Philodinidae</taxon>
        <taxon>Rotaria</taxon>
    </lineage>
</organism>
<proteinExistence type="predicted"/>
<dbReference type="Proteomes" id="UP000676336">
    <property type="component" value="Unassembled WGS sequence"/>
</dbReference>
<dbReference type="Proteomes" id="UP000681967">
    <property type="component" value="Unassembled WGS sequence"/>
</dbReference>
<dbReference type="EMBL" id="CAJOBJ010017744">
    <property type="protein sequence ID" value="CAF4194360.1"/>
    <property type="molecule type" value="Genomic_DNA"/>
</dbReference>
<evidence type="ECO:0000313" key="4">
    <source>
        <dbReference type="EMBL" id="CAF5011206.1"/>
    </source>
</evidence>
<dbReference type="EMBL" id="CAJOBI010293665">
    <property type="protein sequence ID" value="CAF5161051.1"/>
    <property type="molecule type" value="Genomic_DNA"/>
</dbReference>
<evidence type="ECO:0000313" key="3">
    <source>
        <dbReference type="EMBL" id="CAF4413297.1"/>
    </source>
</evidence>
<sequence>MVPSLVNMVDG</sequence>
<evidence type="ECO:0000313" key="5">
    <source>
        <dbReference type="EMBL" id="CAF5015953.1"/>
    </source>
</evidence>
<dbReference type="EMBL" id="CAJOBH010211023">
    <property type="protein sequence ID" value="CAF5011206.1"/>
    <property type="molecule type" value="Genomic_DNA"/>
</dbReference>
<evidence type="ECO:0000313" key="6">
    <source>
        <dbReference type="EMBL" id="CAF5161051.1"/>
    </source>
</evidence>
<dbReference type="EMBL" id="CAJOBJ010059904">
    <property type="protein sequence ID" value="CAF4413297.1"/>
    <property type="molecule type" value="Genomic_DNA"/>
</dbReference>
<protein>
    <submittedName>
        <fullName evidence="2">Uncharacterized protein</fullName>
    </submittedName>
</protein>
<evidence type="ECO:0000313" key="7">
    <source>
        <dbReference type="EMBL" id="CAF5168558.1"/>
    </source>
</evidence>
<evidence type="ECO:0000313" key="8">
    <source>
        <dbReference type="Proteomes" id="UP000676336"/>
    </source>
</evidence>
<dbReference type="EMBL" id="CAJOBI010056117">
    <property type="protein sequence ID" value="CAF4394679.1"/>
    <property type="molecule type" value="Genomic_DNA"/>
</dbReference>
<feature type="non-terminal residue" evidence="2">
    <location>
        <position position="11"/>
    </location>
</feature>
<dbReference type="EMBL" id="CAJOBJ010213129">
    <property type="protein sequence ID" value="CAF5015953.1"/>
    <property type="molecule type" value="Genomic_DNA"/>
</dbReference>
<evidence type="ECO:0000313" key="1">
    <source>
        <dbReference type="EMBL" id="CAF4194360.1"/>
    </source>
</evidence>
<comment type="caution">
    <text evidence="2">The sequence shown here is derived from an EMBL/GenBank/DDBJ whole genome shotgun (WGS) entry which is preliminary data.</text>
</comment>
<dbReference type="Proteomes" id="UP000681720">
    <property type="component" value="Unassembled WGS sequence"/>
</dbReference>
<gene>
    <name evidence="4" type="ORF">BYL167_LOCUS55702</name>
    <name evidence="1" type="ORF">GIL414_LOCUS21350</name>
    <name evidence="3" type="ORF">GIL414_LOCUS30729</name>
    <name evidence="5" type="ORF">GIL414_LOCUS58135</name>
    <name evidence="2" type="ORF">SMN809_LOCUS30168</name>
    <name evidence="6" type="ORF">SMN809_LOCUS64561</name>
    <name evidence="7" type="ORF">SMN809_LOCUS65259</name>
</gene>
<accession>A0A8S2VPA0</accession>
<evidence type="ECO:0000313" key="2">
    <source>
        <dbReference type="EMBL" id="CAF4394679.1"/>
    </source>
</evidence>